<sequence length="390" mass="44819">MSAYLGPVKTALVTFPFLALVLALPFLVIVYRRYGAFSWWRAIVIYSFIFYLLSAYFLIILPLPSREAVAQFTGPKYNLTPFMALRYFIHTTVFSPTNPHTWLAALKQSAFIQPFFNVVLTIPFGFYLRYYFKRSVPQIIMMSFGLSLFFELTQLSGLYGFYPRPYRLFDVDDLILNTTGGLIGGVLAPIFMQALPSRDTMDAKSQVRGVRVTLMRRLVAFFIDFIILSTIVGLMIRFLFHLLGLAQLPDFLSEMVLPLLFVFVIWPAFNDGQTLGKSLVRIRIVRTDGRPVGFWRLLLREGLLYGVAYSSLIGFSNFLIEYFGEGQRTEINLAALGFFGILAILFILNFIWETITRHYRFFYDAWADTTQISTLKVSDDVKQRAAENEQ</sequence>
<evidence type="ECO:0000313" key="8">
    <source>
        <dbReference type="EMBL" id="KRK12758.1"/>
    </source>
</evidence>
<reference evidence="8 9" key="1">
    <citation type="journal article" date="2015" name="Genome Announc.">
        <title>Expanding the biotechnology potential of lactobacilli through comparative genomics of 213 strains and associated genera.</title>
        <authorList>
            <person name="Sun Z."/>
            <person name="Harris H.M."/>
            <person name="McCann A."/>
            <person name="Guo C."/>
            <person name="Argimon S."/>
            <person name="Zhang W."/>
            <person name="Yang X."/>
            <person name="Jeffery I.B."/>
            <person name="Cooney J.C."/>
            <person name="Kagawa T.F."/>
            <person name="Liu W."/>
            <person name="Song Y."/>
            <person name="Salvetti E."/>
            <person name="Wrobel A."/>
            <person name="Rasinkangas P."/>
            <person name="Parkhill J."/>
            <person name="Rea M.C."/>
            <person name="O'Sullivan O."/>
            <person name="Ritari J."/>
            <person name="Douillard F.P."/>
            <person name="Paul Ross R."/>
            <person name="Yang R."/>
            <person name="Briner A.E."/>
            <person name="Felis G.E."/>
            <person name="de Vos W.M."/>
            <person name="Barrangou R."/>
            <person name="Klaenhammer T.R."/>
            <person name="Caufield P.W."/>
            <person name="Cui Y."/>
            <person name="Zhang H."/>
            <person name="O'Toole P.W."/>
        </authorList>
    </citation>
    <scope>NUCLEOTIDE SEQUENCE [LARGE SCALE GENOMIC DNA]</scope>
    <source>
        <strain evidence="8 9">DSM 20178</strain>
    </source>
</reference>
<feature type="transmembrane region" description="Helical" evidence="5">
    <location>
        <begin position="251"/>
        <end position="269"/>
    </location>
</feature>
<dbReference type="eggNOG" id="COG4767">
    <property type="taxonomic scope" value="Bacteria"/>
</dbReference>
<comment type="caution">
    <text evidence="8">The sequence shown here is derived from an EMBL/GenBank/DDBJ whole genome shotgun (WGS) entry which is preliminary data.</text>
</comment>
<organism evidence="8 9">
    <name type="scientific">Lacticaseibacillus zeae DSM 20178 = KCTC 3804</name>
    <dbReference type="NCBI Taxonomy" id="1423816"/>
    <lineage>
        <taxon>Bacteria</taxon>
        <taxon>Bacillati</taxon>
        <taxon>Bacillota</taxon>
        <taxon>Bacilli</taxon>
        <taxon>Lactobacillales</taxon>
        <taxon>Lactobacillaceae</taxon>
        <taxon>Lacticaseibacillus</taxon>
    </lineage>
</organism>
<evidence type="ECO:0000256" key="3">
    <source>
        <dbReference type="ARBA" id="ARBA00022989"/>
    </source>
</evidence>
<dbReference type="Pfam" id="PF06271">
    <property type="entry name" value="RDD"/>
    <property type="match status" value="1"/>
</dbReference>
<keyword evidence="4 5" id="KW-0472">Membrane</keyword>
<dbReference type="PIRSF" id="PIRSF031578">
    <property type="entry name" value="Uncharacterised_Vanz_RDD-cont"/>
    <property type="match status" value="1"/>
</dbReference>
<dbReference type="PANTHER" id="PTHR36834">
    <property type="entry name" value="MEMBRANE PROTEIN-RELATED"/>
    <property type="match status" value="1"/>
</dbReference>
<feature type="transmembrane region" description="Helical" evidence="5">
    <location>
        <begin position="302"/>
        <end position="320"/>
    </location>
</feature>
<proteinExistence type="predicted"/>
<evidence type="ECO:0000256" key="2">
    <source>
        <dbReference type="ARBA" id="ARBA00022692"/>
    </source>
</evidence>
<dbReference type="RefSeq" id="WP_010490964.1">
    <property type="nucleotide sequence ID" value="NZ_AZCT01000004.1"/>
</dbReference>
<gene>
    <name evidence="8" type="ORF">FD51_GL002340</name>
</gene>
<dbReference type="GO" id="GO:0016020">
    <property type="term" value="C:membrane"/>
    <property type="evidence" value="ECO:0007669"/>
    <property type="project" value="UniProtKB-SubCell"/>
</dbReference>
<evidence type="ECO:0000256" key="5">
    <source>
        <dbReference type="SAM" id="Phobius"/>
    </source>
</evidence>
<feature type="transmembrane region" description="Helical" evidence="5">
    <location>
        <begin position="174"/>
        <end position="197"/>
    </location>
</feature>
<evidence type="ECO:0000256" key="4">
    <source>
        <dbReference type="ARBA" id="ARBA00023136"/>
    </source>
</evidence>
<dbReference type="InterPro" id="IPR006976">
    <property type="entry name" value="VanZ-like"/>
</dbReference>
<feature type="transmembrane region" description="Helical" evidence="5">
    <location>
        <begin position="218"/>
        <end position="239"/>
    </location>
</feature>
<feature type="transmembrane region" description="Helical" evidence="5">
    <location>
        <begin position="111"/>
        <end position="132"/>
    </location>
</feature>
<feature type="domain" description="RDD" evidence="7">
    <location>
        <begin position="213"/>
        <end position="367"/>
    </location>
</feature>
<feature type="transmembrane region" description="Helical" evidence="5">
    <location>
        <begin position="43"/>
        <end position="63"/>
    </location>
</feature>
<dbReference type="Proteomes" id="UP000051984">
    <property type="component" value="Unassembled WGS sequence"/>
</dbReference>
<dbReference type="PATRIC" id="fig|1423816.3.peg.2438"/>
<feature type="transmembrane region" description="Helical" evidence="5">
    <location>
        <begin position="139"/>
        <end position="162"/>
    </location>
</feature>
<feature type="domain" description="VanZ-like" evidence="6">
    <location>
        <begin position="48"/>
        <end position="191"/>
    </location>
</feature>
<keyword evidence="3 5" id="KW-1133">Transmembrane helix</keyword>
<dbReference type="AlphaFoldDB" id="A0A0R1ETU4"/>
<dbReference type="Pfam" id="PF04892">
    <property type="entry name" value="VanZ"/>
    <property type="match status" value="1"/>
</dbReference>
<dbReference type="PANTHER" id="PTHR36834:SF1">
    <property type="entry name" value="INTEGRAL MEMBRANE PROTEIN"/>
    <property type="match status" value="1"/>
</dbReference>
<feature type="transmembrane region" description="Helical" evidence="5">
    <location>
        <begin position="12"/>
        <end position="31"/>
    </location>
</feature>
<protein>
    <submittedName>
        <fullName evidence="8">Glycopeptide antibiotics resistance protein</fullName>
    </submittedName>
</protein>
<name>A0A0R1ETU4_LACZE</name>
<dbReference type="InterPro" id="IPR021192">
    <property type="entry name" value="UCP031578_Vanz/RDD"/>
</dbReference>
<keyword evidence="2 5" id="KW-0812">Transmembrane</keyword>
<accession>A0A0R1ETU4</accession>
<evidence type="ECO:0000256" key="1">
    <source>
        <dbReference type="ARBA" id="ARBA00004141"/>
    </source>
</evidence>
<evidence type="ECO:0000259" key="6">
    <source>
        <dbReference type="Pfam" id="PF04892"/>
    </source>
</evidence>
<dbReference type="InterPro" id="IPR010432">
    <property type="entry name" value="RDD"/>
</dbReference>
<evidence type="ECO:0000313" key="9">
    <source>
        <dbReference type="Proteomes" id="UP000051984"/>
    </source>
</evidence>
<feature type="transmembrane region" description="Helical" evidence="5">
    <location>
        <begin position="332"/>
        <end position="352"/>
    </location>
</feature>
<comment type="subcellular location">
    <subcellularLocation>
        <location evidence="1">Membrane</location>
        <topology evidence="1">Multi-pass membrane protein</topology>
    </subcellularLocation>
</comment>
<dbReference type="EMBL" id="AZCT01000004">
    <property type="protein sequence ID" value="KRK12758.1"/>
    <property type="molecule type" value="Genomic_DNA"/>
</dbReference>
<dbReference type="InterPro" id="IPR053150">
    <property type="entry name" value="Teicoplanin_resist-assoc"/>
</dbReference>
<evidence type="ECO:0000259" key="7">
    <source>
        <dbReference type="Pfam" id="PF06271"/>
    </source>
</evidence>